<feature type="compositionally biased region" description="Basic and acidic residues" evidence="6">
    <location>
        <begin position="159"/>
        <end position="172"/>
    </location>
</feature>
<feature type="transmembrane region" description="Helical" evidence="7">
    <location>
        <begin position="421"/>
        <end position="440"/>
    </location>
</feature>
<evidence type="ECO:0000256" key="7">
    <source>
        <dbReference type="SAM" id="Phobius"/>
    </source>
</evidence>
<accession>A0A0J0XJ04</accession>
<dbReference type="GO" id="GO:0005789">
    <property type="term" value="C:endoplasmic reticulum membrane"/>
    <property type="evidence" value="ECO:0007669"/>
    <property type="project" value="TreeGrafter"/>
</dbReference>
<dbReference type="OrthoDB" id="29023at2759"/>
<feature type="transmembrane region" description="Helical" evidence="7">
    <location>
        <begin position="265"/>
        <end position="283"/>
    </location>
</feature>
<feature type="transmembrane region" description="Helical" evidence="7">
    <location>
        <begin position="353"/>
        <end position="377"/>
    </location>
</feature>
<feature type="transmembrane region" description="Helical" evidence="7">
    <location>
        <begin position="546"/>
        <end position="565"/>
    </location>
</feature>
<organism evidence="8 9">
    <name type="scientific">Cutaneotrichosporon oleaginosum</name>
    <dbReference type="NCBI Taxonomy" id="879819"/>
    <lineage>
        <taxon>Eukaryota</taxon>
        <taxon>Fungi</taxon>
        <taxon>Dikarya</taxon>
        <taxon>Basidiomycota</taxon>
        <taxon>Agaricomycotina</taxon>
        <taxon>Tremellomycetes</taxon>
        <taxon>Trichosporonales</taxon>
        <taxon>Trichosporonaceae</taxon>
        <taxon>Cutaneotrichosporon</taxon>
    </lineage>
</organism>
<keyword evidence="9" id="KW-1185">Reference proteome</keyword>
<feature type="region of interest" description="Disordered" evidence="6">
    <location>
        <begin position="655"/>
        <end position="699"/>
    </location>
</feature>
<dbReference type="EMBL" id="KQ087224">
    <property type="protein sequence ID" value="KLT41043.1"/>
    <property type="molecule type" value="Genomic_DNA"/>
</dbReference>
<dbReference type="PANTHER" id="PTHR13317">
    <property type="entry name" value="TRANSMEMBRANE ANTERIOR POSTERIOR TRANSFORMATION PROTEIN 1 HOMOLOG"/>
    <property type="match status" value="1"/>
</dbReference>
<evidence type="ECO:0000256" key="5">
    <source>
        <dbReference type="ARBA" id="ARBA00023136"/>
    </source>
</evidence>
<dbReference type="STRING" id="879819.A0A0J0XJ04"/>
<gene>
    <name evidence="8" type="ORF">CC85DRAFT_286852</name>
</gene>
<comment type="subcellular location">
    <subcellularLocation>
        <location evidence="1">Membrane</location>
        <topology evidence="1">Multi-pass membrane protein</topology>
    </subcellularLocation>
</comment>
<feature type="transmembrane region" description="Helical" evidence="7">
    <location>
        <begin position="585"/>
        <end position="611"/>
    </location>
</feature>
<dbReference type="AlphaFoldDB" id="A0A0J0XJ04"/>
<evidence type="ECO:0000256" key="4">
    <source>
        <dbReference type="ARBA" id="ARBA00022989"/>
    </source>
</evidence>
<dbReference type="Proteomes" id="UP000053611">
    <property type="component" value="Unassembled WGS sequence"/>
</dbReference>
<evidence type="ECO:0000256" key="3">
    <source>
        <dbReference type="ARBA" id="ARBA00022692"/>
    </source>
</evidence>
<feature type="region of interest" description="Disordered" evidence="6">
    <location>
        <begin position="1"/>
        <end position="50"/>
    </location>
</feature>
<proteinExistence type="inferred from homology"/>
<protein>
    <submittedName>
        <fullName evidence="8">DUF747-domain-containing protein</fullName>
    </submittedName>
</protein>
<evidence type="ECO:0000313" key="9">
    <source>
        <dbReference type="Proteomes" id="UP000053611"/>
    </source>
</evidence>
<evidence type="ECO:0000256" key="2">
    <source>
        <dbReference type="ARBA" id="ARBA00008803"/>
    </source>
</evidence>
<keyword evidence="4 7" id="KW-1133">Transmembrane helix</keyword>
<dbReference type="RefSeq" id="XP_018277534.1">
    <property type="nucleotide sequence ID" value="XM_018423660.1"/>
</dbReference>
<keyword evidence="3 7" id="KW-0812">Transmembrane</keyword>
<evidence type="ECO:0000256" key="6">
    <source>
        <dbReference type="SAM" id="MobiDB-lite"/>
    </source>
</evidence>
<dbReference type="InterPro" id="IPR008010">
    <property type="entry name" value="Tatp1"/>
</dbReference>
<reference evidence="8 9" key="1">
    <citation type="submission" date="2015-03" db="EMBL/GenBank/DDBJ databases">
        <title>Genomics and transcriptomics of the oil-accumulating basidiomycete yeast T. oleaginosus allow insights into substrate utilization and the diverse evolutionary trajectories of mating systems in fungi.</title>
        <authorList>
            <consortium name="DOE Joint Genome Institute"/>
            <person name="Kourist R."/>
            <person name="Kracht O."/>
            <person name="Bracharz F."/>
            <person name="Lipzen A."/>
            <person name="Nolan M."/>
            <person name="Ohm R."/>
            <person name="Grigoriev I."/>
            <person name="Sun S."/>
            <person name="Heitman J."/>
            <person name="Bruck T."/>
            <person name="Nowrousian M."/>
        </authorList>
    </citation>
    <scope>NUCLEOTIDE SEQUENCE [LARGE SCALE GENOMIC DNA]</scope>
    <source>
        <strain evidence="8 9">IBC0246</strain>
    </source>
</reference>
<feature type="compositionally biased region" description="Polar residues" evidence="6">
    <location>
        <begin position="40"/>
        <end position="50"/>
    </location>
</feature>
<name>A0A0J0XJ04_9TREE</name>
<feature type="region of interest" description="Disordered" evidence="6">
    <location>
        <begin position="98"/>
        <end position="173"/>
    </location>
</feature>
<dbReference type="GeneID" id="28984263"/>
<comment type="similarity">
    <text evidence="2">Belongs to the TAPT1 family.</text>
</comment>
<feature type="compositionally biased region" description="Low complexity" evidence="6">
    <location>
        <begin position="112"/>
        <end position="122"/>
    </location>
</feature>
<keyword evidence="5 7" id="KW-0472">Membrane</keyword>
<dbReference type="PANTHER" id="PTHR13317:SF4">
    <property type="entry name" value="TRANSMEMBRANE ANTERIOR POSTERIOR TRANSFORMATION PROTEIN 1 HOMOLOG"/>
    <property type="match status" value="1"/>
</dbReference>
<evidence type="ECO:0000313" key="8">
    <source>
        <dbReference type="EMBL" id="KLT41043.1"/>
    </source>
</evidence>
<dbReference type="Pfam" id="PF05346">
    <property type="entry name" value="DUF747"/>
    <property type="match status" value="1"/>
</dbReference>
<sequence>MEEKERVHEPRLEKESGDDLRRPASTTTLTPIEKLPTPSPRMQPTRLASTPYATDYELAELDLAQHGTYSSLPPSPRAAQFDFEYAHEVDVDDVLARLDPGGSPRVTRRRLSLGSASASASAHESERELDEVEQFWPARSRRQTLDSTQVPPPISPTSEHTETRDAPPDSERTGLSIWDLLRDEDAAEQWEGWIADGKWERIANFLAVPLAVEKVTTFGALLCLDGFLYNFTILPIRATFAFTRILSRLVRRQPLTPIPPAHVQSVLRLLLLVIPAAVLLVSTDASKMYHSVRGQETIKLYVIFNALEIGDRLCCAFGQDVLDTLFARDTLDTLTYNVQRNGKRRKREHVRPAFFFFLSLGYVLIHTIIFFYMLIALNVAINSYDYTLISLLISNQFVEIKGSVFKKFEKENLFQIMCADIVERFQLGTMLLVIAMRNMMEMAGSDLAFLPKSFTRGKSLLERIFSPVLFVLASEMIVDWMKHAFIAKFNHVRASVYDRFTDILAKDVLLAGTIGSSSGKRKRKHPILLDQSPLVARRLGIANIPLAVLVIRISAQIVGMLTSTSTQAIDGRSLSSDWIWLSLKWALAILITASIWGCLIALKILLGLGLLSFSALRQAGMDEREAQDAVNDFGRAPVGVSKEEIAYNKETSRYLSQPDDDLPDHPSAPVLQSPPLSKRAEAEGAGARGEGRPSGKKKAWRLEEVERWTMVKRIW</sequence>
<feature type="compositionally biased region" description="Basic and acidic residues" evidence="6">
    <location>
        <begin position="1"/>
        <end position="22"/>
    </location>
</feature>
<evidence type="ECO:0000256" key="1">
    <source>
        <dbReference type="ARBA" id="ARBA00004141"/>
    </source>
</evidence>